<name>A0A8J3WPW9_9ACTN</name>
<dbReference type="GO" id="GO:0016787">
    <property type="term" value="F:hydrolase activity"/>
    <property type="evidence" value="ECO:0007669"/>
    <property type="project" value="UniProtKB-KW"/>
</dbReference>
<keyword evidence="2" id="KW-0378">Hydrolase</keyword>
<keyword evidence="3" id="KW-1185">Reference proteome</keyword>
<proteinExistence type="predicted"/>
<sequence>MTNGNGGFSEAGLRRVREVLARYVDSGRIPGLVALVSRGGETHVEAIGTMHRDGDAPMRRDTIFRMASTSKPVAMAAAMVLLDECRLRLDDVVDPWLPELTGRQVLRRIDGPLDDTVPARRPITVRDLMTSTFGLGMDLTSLGTPIMNAIFERGLTPNLPVPMPEPEEWMRRLGELPLMHQPGEHWQYQISNDLLGVLVARVTGQSFEAFLRERIFDPLGMKDTAFHVPADKIYRLPTLYAPDPQTGEFHVWDEAKGGRWSEPPAFQGGGGGLVSTVDDYHAYFRMLLNGGMHGSERILSRPAVELMTTNRLTPEQNAARNALATGNVHVSFGQGQHGGWGFGMAVRAYRGDYAPVGQFGWDGGSGTTTYADPANRLTGILLTQVGLSVPDPARLIHDFWTTLYQAIDD</sequence>
<dbReference type="Gene3D" id="3.40.710.10">
    <property type="entry name" value="DD-peptidase/beta-lactamase superfamily"/>
    <property type="match status" value="1"/>
</dbReference>
<dbReference type="PANTHER" id="PTHR43283:SF3">
    <property type="entry name" value="BETA-LACTAMASE FAMILY PROTEIN (AFU_ORTHOLOGUE AFUA_5G07500)"/>
    <property type="match status" value="1"/>
</dbReference>
<dbReference type="PANTHER" id="PTHR43283">
    <property type="entry name" value="BETA-LACTAMASE-RELATED"/>
    <property type="match status" value="1"/>
</dbReference>
<dbReference type="Proteomes" id="UP000619788">
    <property type="component" value="Unassembled WGS sequence"/>
</dbReference>
<reference evidence="2 3" key="1">
    <citation type="submission" date="2021-01" db="EMBL/GenBank/DDBJ databases">
        <title>Whole genome shotgun sequence of Planobispora siamensis NBRC 107568.</title>
        <authorList>
            <person name="Komaki H."/>
            <person name="Tamura T."/>
        </authorList>
    </citation>
    <scope>NUCLEOTIDE SEQUENCE [LARGE SCALE GENOMIC DNA]</scope>
    <source>
        <strain evidence="2 3">NBRC 107568</strain>
    </source>
</reference>
<protein>
    <submittedName>
        <fullName evidence="2">Serine hydrolase</fullName>
    </submittedName>
</protein>
<accession>A0A8J3WPW9</accession>
<evidence type="ECO:0000259" key="1">
    <source>
        <dbReference type="Pfam" id="PF00144"/>
    </source>
</evidence>
<organism evidence="2 3">
    <name type="scientific">Planobispora siamensis</name>
    <dbReference type="NCBI Taxonomy" id="936338"/>
    <lineage>
        <taxon>Bacteria</taxon>
        <taxon>Bacillati</taxon>
        <taxon>Actinomycetota</taxon>
        <taxon>Actinomycetes</taxon>
        <taxon>Streptosporangiales</taxon>
        <taxon>Streptosporangiaceae</taxon>
        <taxon>Planobispora</taxon>
    </lineage>
</organism>
<comment type="caution">
    <text evidence="2">The sequence shown here is derived from an EMBL/GenBank/DDBJ whole genome shotgun (WGS) entry which is preliminary data.</text>
</comment>
<dbReference type="RefSeq" id="WP_204069404.1">
    <property type="nucleotide sequence ID" value="NZ_BOOJ01000083.1"/>
</dbReference>
<dbReference type="InterPro" id="IPR050789">
    <property type="entry name" value="Diverse_Enzym_Activities"/>
</dbReference>
<feature type="domain" description="Beta-lactamase-related" evidence="1">
    <location>
        <begin position="17"/>
        <end position="388"/>
    </location>
</feature>
<evidence type="ECO:0000313" key="3">
    <source>
        <dbReference type="Proteomes" id="UP000619788"/>
    </source>
</evidence>
<dbReference type="Pfam" id="PF00144">
    <property type="entry name" value="Beta-lactamase"/>
    <property type="match status" value="1"/>
</dbReference>
<dbReference type="SUPFAM" id="SSF56601">
    <property type="entry name" value="beta-lactamase/transpeptidase-like"/>
    <property type="match status" value="1"/>
</dbReference>
<gene>
    <name evidence="2" type="ORF">Psi01_80300</name>
</gene>
<dbReference type="EMBL" id="BOOJ01000083">
    <property type="protein sequence ID" value="GIH97400.1"/>
    <property type="molecule type" value="Genomic_DNA"/>
</dbReference>
<dbReference type="InterPro" id="IPR012338">
    <property type="entry name" value="Beta-lactam/transpept-like"/>
</dbReference>
<dbReference type="InterPro" id="IPR001466">
    <property type="entry name" value="Beta-lactam-related"/>
</dbReference>
<evidence type="ECO:0000313" key="2">
    <source>
        <dbReference type="EMBL" id="GIH97400.1"/>
    </source>
</evidence>
<dbReference type="AlphaFoldDB" id="A0A8J3WPW9"/>